<keyword evidence="2" id="KW-1185">Reference proteome</keyword>
<reference evidence="1" key="1">
    <citation type="submission" date="2019-09" db="EMBL/GenBank/DDBJ databases">
        <title>Draft genome information of white flower Hibiscus syriacus.</title>
        <authorList>
            <person name="Kim Y.-M."/>
        </authorList>
    </citation>
    <scope>NUCLEOTIDE SEQUENCE [LARGE SCALE GENOMIC DNA]</scope>
    <source>
        <strain evidence="1">YM2019G1</strain>
    </source>
</reference>
<dbReference type="EMBL" id="VEPZ02001308">
    <property type="protein sequence ID" value="KAE8681465.1"/>
    <property type="molecule type" value="Genomic_DNA"/>
</dbReference>
<dbReference type="Pfam" id="PF05553">
    <property type="entry name" value="DUF761"/>
    <property type="match status" value="1"/>
</dbReference>
<dbReference type="InterPro" id="IPR008480">
    <property type="entry name" value="DUF761_pln"/>
</dbReference>
<accession>A0A6A2YQC9</accession>
<dbReference type="AlphaFoldDB" id="A0A6A2YQC9"/>
<dbReference type="OrthoDB" id="1936669at2759"/>
<gene>
    <name evidence="1" type="ORF">F3Y22_tig00111330pilonHSYRG00976</name>
</gene>
<proteinExistence type="predicted"/>
<dbReference type="PANTHER" id="PTHR33265">
    <property type="entry name" value="AVR9/CF-9 RAPIDLY ELICITED PROTEIN-RELATED"/>
    <property type="match status" value="1"/>
</dbReference>
<sequence length="169" mass="19981">MSNASNPHPWLRRTAMQMSLQRLPILHSLVSKSNCLRTKMKKPMMIHKLVFLKKSIKLKRFKLLKYYNYGYLGGYQFDSPSTTPLVHYCNQQHEVQNRNIHDFYSVLFWCKCFGSLKAQAREEDVAAPMESPLAGEIDFEDDDDSVDERAERFIENFYAEMRLQRQESF</sequence>
<evidence type="ECO:0000313" key="2">
    <source>
        <dbReference type="Proteomes" id="UP000436088"/>
    </source>
</evidence>
<evidence type="ECO:0000313" key="1">
    <source>
        <dbReference type="EMBL" id="KAE8681465.1"/>
    </source>
</evidence>
<dbReference type="Proteomes" id="UP000436088">
    <property type="component" value="Unassembled WGS sequence"/>
</dbReference>
<comment type="caution">
    <text evidence="1">The sequence shown here is derived from an EMBL/GenBank/DDBJ whole genome shotgun (WGS) entry which is preliminary data.</text>
</comment>
<organism evidence="1 2">
    <name type="scientific">Hibiscus syriacus</name>
    <name type="common">Rose of Sharon</name>
    <dbReference type="NCBI Taxonomy" id="106335"/>
    <lineage>
        <taxon>Eukaryota</taxon>
        <taxon>Viridiplantae</taxon>
        <taxon>Streptophyta</taxon>
        <taxon>Embryophyta</taxon>
        <taxon>Tracheophyta</taxon>
        <taxon>Spermatophyta</taxon>
        <taxon>Magnoliopsida</taxon>
        <taxon>eudicotyledons</taxon>
        <taxon>Gunneridae</taxon>
        <taxon>Pentapetalae</taxon>
        <taxon>rosids</taxon>
        <taxon>malvids</taxon>
        <taxon>Malvales</taxon>
        <taxon>Malvaceae</taxon>
        <taxon>Malvoideae</taxon>
        <taxon>Hibiscus</taxon>
    </lineage>
</organism>
<evidence type="ECO:0008006" key="3">
    <source>
        <dbReference type="Google" id="ProtNLM"/>
    </source>
</evidence>
<name>A0A6A2YQC9_HIBSY</name>
<protein>
    <recommendedName>
        <fullName evidence="3">Cotton fiber protein</fullName>
    </recommendedName>
</protein>
<dbReference type="PANTHER" id="PTHR33265:SF10">
    <property type="entry name" value="OS01G0133200 PROTEIN"/>
    <property type="match status" value="1"/>
</dbReference>